<evidence type="ECO:0000313" key="3">
    <source>
        <dbReference type="Proteomes" id="UP000732105"/>
    </source>
</evidence>
<dbReference type="Proteomes" id="UP000732105">
    <property type="component" value="Unassembled WGS sequence"/>
</dbReference>
<evidence type="ECO:0000256" key="1">
    <source>
        <dbReference type="SAM" id="Phobius"/>
    </source>
</evidence>
<feature type="transmembrane region" description="Helical" evidence="1">
    <location>
        <begin position="52"/>
        <end position="69"/>
    </location>
</feature>
<keyword evidence="3" id="KW-1185">Reference proteome</keyword>
<feature type="transmembrane region" description="Helical" evidence="1">
    <location>
        <begin position="254"/>
        <end position="272"/>
    </location>
</feature>
<keyword evidence="1" id="KW-0472">Membrane</keyword>
<feature type="transmembrane region" description="Helical" evidence="1">
    <location>
        <begin position="21"/>
        <end position="46"/>
    </location>
</feature>
<evidence type="ECO:0008006" key="4">
    <source>
        <dbReference type="Google" id="ProtNLM"/>
    </source>
</evidence>
<organism evidence="2 3">
    <name type="scientific">Marinifilum caeruleilacunae</name>
    <dbReference type="NCBI Taxonomy" id="2499076"/>
    <lineage>
        <taxon>Bacteria</taxon>
        <taxon>Pseudomonadati</taxon>
        <taxon>Bacteroidota</taxon>
        <taxon>Bacteroidia</taxon>
        <taxon>Marinilabiliales</taxon>
        <taxon>Marinifilaceae</taxon>
    </lineage>
</organism>
<accession>A0ABX1WTH1</accession>
<keyword evidence="1" id="KW-1133">Transmembrane helix</keyword>
<feature type="transmembrane region" description="Helical" evidence="1">
    <location>
        <begin position="213"/>
        <end position="242"/>
    </location>
</feature>
<feature type="transmembrane region" description="Helical" evidence="1">
    <location>
        <begin position="184"/>
        <end position="206"/>
    </location>
</feature>
<dbReference type="RefSeq" id="WP_171594494.1">
    <property type="nucleotide sequence ID" value="NZ_RZNH01000005.1"/>
</dbReference>
<gene>
    <name evidence="2" type="ORF">ELS83_05285</name>
</gene>
<feature type="transmembrane region" description="Helical" evidence="1">
    <location>
        <begin position="105"/>
        <end position="123"/>
    </location>
</feature>
<feature type="transmembrane region" description="Helical" evidence="1">
    <location>
        <begin position="414"/>
        <end position="429"/>
    </location>
</feature>
<protein>
    <recommendedName>
        <fullName evidence="4">O-antigen ligase domain-containing protein</fullName>
    </recommendedName>
</protein>
<reference evidence="2 3" key="1">
    <citation type="submission" date="2018-12" db="EMBL/GenBank/DDBJ databases">
        <title>Marinifilum JC070 sp. nov., a marine bacterium isolated from Yongle Blue Hole in the South China Sea.</title>
        <authorList>
            <person name="Fu T."/>
        </authorList>
    </citation>
    <scope>NUCLEOTIDE SEQUENCE [LARGE SCALE GENOMIC DNA]</scope>
    <source>
        <strain evidence="2 3">JC070</strain>
    </source>
</reference>
<dbReference type="EMBL" id="RZNH01000005">
    <property type="protein sequence ID" value="NOU59224.1"/>
    <property type="molecule type" value="Genomic_DNA"/>
</dbReference>
<keyword evidence="1" id="KW-0812">Transmembrane</keyword>
<proteinExistence type="predicted"/>
<comment type="caution">
    <text evidence="2">The sequence shown here is derived from an EMBL/GenBank/DDBJ whole genome shotgun (WGS) entry which is preliminary data.</text>
</comment>
<name>A0ABX1WTH1_9BACT</name>
<feature type="transmembrane region" description="Helical" evidence="1">
    <location>
        <begin position="81"/>
        <end position="99"/>
    </location>
</feature>
<feature type="transmembrane region" description="Helical" evidence="1">
    <location>
        <begin position="143"/>
        <end position="164"/>
    </location>
</feature>
<feature type="transmembrane region" description="Helical" evidence="1">
    <location>
        <begin position="356"/>
        <end position="377"/>
    </location>
</feature>
<feature type="transmembrane region" description="Helical" evidence="1">
    <location>
        <begin position="279"/>
        <end position="304"/>
    </location>
</feature>
<sequence length="432" mass="49927">MNRFFKIVFCGNSTLKNVLFGALYIFIFSYVWKYYCVTVWHAYFYLDVPHSFIYDCFGYAIALIPILFYKGIRNVSSWLSLILYYFGYVPIVLGLLFNFKEVNDYHVIEYWMVLCIAMSMYFYSDRIRIKIKHPSRKIPIKVIWFFAIIILLLQFAVYHNNMRIVSFTSVYQLRAENAEVGNAFMGYINSWSGSFIFPLIFVYGLFKKDKKFIVFGALSFLFLYSIFGAKSDFLAPLILFGFYKFFLWQYKMNINLLSILTISLGLLTLLLLCNLENEIVYVLAAVFLMRTMTISGILFVGYYMPFFQSHPYTFFSHVNIINAITNSNPYAGEAIGKVVTEGGMNANAVFWAMDGVTAMGVTGVAIVSFLFLLFLILINSLATAENRNFLCILFLIPMVALLNTSFFSFLLSEGVFLIILTILFVNLKYDKN</sequence>
<evidence type="ECO:0000313" key="2">
    <source>
        <dbReference type="EMBL" id="NOU59224.1"/>
    </source>
</evidence>